<dbReference type="EMBL" id="BSXN01004155">
    <property type="protein sequence ID" value="GME80685.1"/>
    <property type="molecule type" value="Genomic_DNA"/>
</dbReference>
<evidence type="ECO:0000259" key="2">
    <source>
        <dbReference type="PROSITE" id="PS50030"/>
    </source>
</evidence>
<reference evidence="3" key="1">
    <citation type="submission" date="2023-04" db="EMBL/GenBank/DDBJ databases">
        <title>Candida boidinii NBRC 10035.</title>
        <authorList>
            <person name="Ichikawa N."/>
            <person name="Sato H."/>
            <person name="Tonouchi N."/>
        </authorList>
    </citation>
    <scope>NUCLEOTIDE SEQUENCE</scope>
    <source>
        <strain evidence="3">NBRC 10035</strain>
    </source>
</reference>
<feature type="region of interest" description="Disordered" evidence="1">
    <location>
        <begin position="89"/>
        <end position="115"/>
    </location>
</feature>
<dbReference type="InterPro" id="IPR015940">
    <property type="entry name" value="UBA"/>
</dbReference>
<comment type="caution">
    <text evidence="3">The sequence shown here is derived from an EMBL/GenBank/DDBJ whole genome shotgun (WGS) entry which is preliminary data.</text>
</comment>
<dbReference type="InterPro" id="IPR009060">
    <property type="entry name" value="UBA-like_sf"/>
</dbReference>
<dbReference type="SMART" id="SM00165">
    <property type="entry name" value="UBA"/>
    <property type="match status" value="1"/>
</dbReference>
<accession>A0A9W6T629</accession>
<dbReference type="Gene3D" id="1.10.8.10">
    <property type="entry name" value="DNA helicase RuvA subunit, C-terminal domain"/>
    <property type="match status" value="1"/>
</dbReference>
<organism evidence="3 4">
    <name type="scientific">Candida boidinii</name>
    <name type="common">Yeast</name>
    <dbReference type="NCBI Taxonomy" id="5477"/>
    <lineage>
        <taxon>Eukaryota</taxon>
        <taxon>Fungi</taxon>
        <taxon>Dikarya</taxon>
        <taxon>Ascomycota</taxon>
        <taxon>Saccharomycotina</taxon>
        <taxon>Pichiomycetes</taxon>
        <taxon>Pichiales</taxon>
        <taxon>Pichiaceae</taxon>
        <taxon>Ogataea</taxon>
        <taxon>Ogataea/Candida clade</taxon>
    </lineage>
</organism>
<evidence type="ECO:0000313" key="3">
    <source>
        <dbReference type="EMBL" id="GME80685.1"/>
    </source>
</evidence>
<dbReference type="Pfam" id="PF00627">
    <property type="entry name" value="UBA"/>
    <property type="match status" value="1"/>
</dbReference>
<dbReference type="Proteomes" id="UP001165120">
    <property type="component" value="Unassembled WGS sequence"/>
</dbReference>
<feature type="domain" description="UBA" evidence="2">
    <location>
        <begin position="2"/>
        <end position="42"/>
    </location>
</feature>
<proteinExistence type="predicted"/>
<sequence length="239" mass="26473">MSSSDEALGQLMSMGIDIDTAQDALKKSNNDLQIALEYIYGDKSTNTTTTATTTDITNFNSSNNSNINVSHYEDVYIPDSQQLPPPGYSDVHEHNSNSIPHPANNHSEDYHRQGNNNADFTKAEVKPVDSFVSFQNGIDEENNNGDIGDVKLNRNVEINGGYDQSAIIHLDDDVREKLGHFTNVPNIPISSGSGSGGKSGSYGYDELGYDHYNDLKTNTLEYQDEDNFQRDIINSNRNR</sequence>
<dbReference type="SUPFAM" id="SSF46934">
    <property type="entry name" value="UBA-like"/>
    <property type="match status" value="1"/>
</dbReference>
<dbReference type="PROSITE" id="PS50030">
    <property type="entry name" value="UBA"/>
    <property type="match status" value="1"/>
</dbReference>
<dbReference type="AlphaFoldDB" id="A0A9W6T629"/>
<keyword evidence="4" id="KW-1185">Reference proteome</keyword>
<evidence type="ECO:0000256" key="1">
    <source>
        <dbReference type="SAM" id="MobiDB-lite"/>
    </source>
</evidence>
<evidence type="ECO:0000313" key="4">
    <source>
        <dbReference type="Proteomes" id="UP001165120"/>
    </source>
</evidence>
<gene>
    <name evidence="3" type="ORF">Cboi02_000644400</name>
</gene>
<name>A0A9W6T629_CANBO</name>
<protein>
    <submittedName>
        <fullName evidence="3">Unnamed protein product</fullName>
    </submittedName>
</protein>